<keyword evidence="2" id="KW-1185">Reference proteome</keyword>
<dbReference type="Proteomes" id="UP001516400">
    <property type="component" value="Unassembled WGS sequence"/>
</dbReference>
<gene>
    <name evidence="1" type="ORF">HHI36_020476</name>
</gene>
<sequence>MIYNLKESNANNINERKKFDCDQVSGLIDELLTSEQGAGASSNEHDIEVIRVGKSAPDKPRVLKVVASSTVTVTNLLKNKINLRRSVNYSTVRIDGDLTIQQRQHLKSIRDETNRRK</sequence>
<proteinExistence type="predicted"/>
<name>A0ABD2NAD4_9CUCU</name>
<evidence type="ECO:0000313" key="1">
    <source>
        <dbReference type="EMBL" id="KAL3275728.1"/>
    </source>
</evidence>
<evidence type="ECO:0000313" key="2">
    <source>
        <dbReference type="Proteomes" id="UP001516400"/>
    </source>
</evidence>
<organism evidence="1 2">
    <name type="scientific">Cryptolaemus montrouzieri</name>
    <dbReference type="NCBI Taxonomy" id="559131"/>
    <lineage>
        <taxon>Eukaryota</taxon>
        <taxon>Metazoa</taxon>
        <taxon>Ecdysozoa</taxon>
        <taxon>Arthropoda</taxon>
        <taxon>Hexapoda</taxon>
        <taxon>Insecta</taxon>
        <taxon>Pterygota</taxon>
        <taxon>Neoptera</taxon>
        <taxon>Endopterygota</taxon>
        <taxon>Coleoptera</taxon>
        <taxon>Polyphaga</taxon>
        <taxon>Cucujiformia</taxon>
        <taxon>Coccinelloidea</taxon>
        <taxon>Coccinellidae</taxon>
        <taxon>Scymninae</taxon>
        <taxon>Scymnini</taxon>
        <taxon>Cryptolaemus</taxon>
    </lineage>
</organism>
<comment type="caution">
    <text evidence="1">The sequence shown here is derived from an EMBL/GenBank/DDBJ whole genome shotgun (WGS) entry which is preliminary data.</text>
</comment>
<protein>
    <submittedName>
        <fullName evidence="1">Uncharacterized protein</fullName>
    </submittedName>
</protein>
<reference evidence="1 2" key="1">
    <citation type="journal article" date="2021" name="BMC Biol.">
        <title>Horizontally acquired antibacterial genes associated with adaptive radiation of ladybird beetles.</title>
        <authorList>
            <person name="Li H.S."/>
            <person name="Tang X.F."/>
            <person name="Huang Y.H."/>
            <person name="Xu Z.Y."/>
            <person name="Chen M.L."/>
            <person name="Du X.Y."/>
            <person name="Qiu B.Y."/>
            <person name="Chen P.T."/>
            <person name="Zhang W."/>
            <person name="Slipinski A."/>
            <person name="Escalona H.E."/>
            <person name="Waterhouse R.M."/>
            <person name="Zwick A."/>
            <person name="Pang H."/>
        </authorList>
    </citation>
    <scope>NUCLEOTIDE SEQUENCE [LARGE SCALE GENOMIC DNA]</scope>
    <source>
        <strain evidence="1">SYSU2018</strain>
    </source>
</reference>
<dbReference type="AlphaFoldDB" id="A0ABD2NAD4"/>
<dbReference type="EMBL" id="JABFTP020000083">
    <property type="protein sequence ID" value="KAL3275728.1"/>
    <property type="molecule type" value="Genomic_DNA"/>
</dbReference>
<accession>A0ABD2NAD4</accession>